<reference evidence="2 3" key="1">
    <citation type="submission" date="2024-01" db="EMBL/GenBank/DDBJ databases">
        <title>Comparative genomics of Cryptococcus and Kwoniella reveals pathogenesis evolution and contrasting modes of karyotype evolution via chromosome fusion or intercentromeric recombination.</title>
        <authorList>
            <person name="Coelho M.A."/>
            <person name="David-Palma M."/>
            <person name="Shea T."/>
            <person name="Bowers K."/>
            <person name="McGinley-Smith S."/>
            <person name="Mohammad A.W."/>
            <person name="Gnirke A."/>
            <person name="Yurkov A.M."/>
            <person name="Nowrousian M."/>
            <person name="Sun S."/>
            <person name="Cuomo C.A."/>
            <person name="Heitman J."/>
        </authorList>
    </citation>
    <scope>NUCLEOTIDE SEQUENCE [LARGE SCALE GENOMIC DNA]</scope>
    <source>
        <strain evidence="2 3">PYCC6329</strain>
    </source>
</reference>
<evidence type="ECO:0000313" key="3">
    <source>
        <dbReference type="Proteomes" id="UP001358614"/>
    </source>
</evidence>
<protein>
    <recommendedName>
        <fullName evidence="4">CUE domain-containing protein</fullName>
    </recommendedName>
</protein>
<feature type="region of interest" description="Disordered" evidence="1">
    <location>
        <begin position="75"/>
        <end position="114"/>
    </location>
</feature>
<organism evidence="2 3">
    <name type="scientific">Kwoniella europaea PYCC6329</name>
    <dbReference type="NCBI Taxonomy" id="1423913"/>
    <lineage>
        <taxon>Eukaryota</taxon>
        <taxon>Fungi</taxon>
        <taxon>Dikarya</taxon>
        <taxon>Basidiomycota</taxon>
        <taxon>Agaricomycotina</taxon>
        <taxon>Tremellomycetes</taxon>
        <taxon>Tremellales</taxon>
        <taxon>Cryptococcaceae</taxon>
        <taxon>Kwoniella</taxon>
    </lineage>
</organism>
<proteinExistence type="predicted"/>
<sequence length="153" mass="17116">MSSSSSTDTNQAQAELETLLFNDPNPEVKKLLIKGESINIKEMANRLIENGVKVEKQQARSQPSFLQQQQQQQIVNGKEKEKDVSSNKIIPTPPAVSTTAYQPPRPGTSGFEYWGSTGGRGSVFDGWRSGDDSDYWERDRTAAVKRHMENPYP</sequence>
<dbReference type="GeneID" id="91099377"/>
<dbReference type="RefSeq" id="XP_066080500.1">
    <property type="nucleotide sequence ID" value="XM_066224403.1"/>
</dbReference>
<dbReference type="KEGG" id="ker:91099377"/>
<accession>A0AAX4K9F4</accession>
<evidence type="ECO:0008006" key="4">
    <source>
        <dbReference type="Google" id="ProtNLM"/>
    </source>
</evidence>
<evidence type="ECO:0000313" key="2">
    <source>
        <dbReference type="EMBL" id="WWD02533.1"/>
    </source>
</evidence>
<gene>
    <name evidence="2" type="ORF">V865_000573</name>
</gene>
<dbReference type="EMBL" id="CP144089">
    <property type="protein sequence ID" value="WWD02533.1"/>
    <property type="molecule type" value="Genomic_DNA"/>
</dbReference>
<evidence type="ECO:0000256" key="1">
    <source>
        <dbReference type="SAM" id="MobiDB-lite"/>
    </source>
</evidence>
<dbReference type="AlphaFoldDB" id="A0AAX4K9F4"/>
<dbReference type="Proteomes" id="UP001358614">
    <property type="component" value="Chromosome 1"/>
</dbReference>
<keyword evidence="3" id="KW-1185">Reference proteome</keyword>
<name>A0AAX4K9F4_9TREE</name>